<organism evidence="7 8">
    <name type="scientific">Persicobacter diffluens</name>
    <dbReference type="NCBI Taxonomy" id="981"/>
    <lineage>
        <taxon>Bacteria</taxon>
        <taxon>Pseudomonadati</taxon>
        <taxon>Bacteroidota</taxon>
        <taxon>Cytophagia</taxon>
        <taxon>Cytophagales</taxon>
        <taxon>Persicobacteraceae</taxon>
        <taxon>Persicobacter</taxon>
    </lineage>
</organism>
<keyword evidence="2 5" id="KW-0808">Transferase</keyword>
<gene>
    <name evidence="7" type="ORF">PEDI_45650</name>
</gene>
<keyword evidence="8" id="KW-1185">Reference proteome</keyword>
<dbReference type="PROSITE" id="PS00101">
    <property type="entry name" value="HEXAPEP_TRANSFERASES"/>
    <property type="match status" value="1"/>
</dbReference>
<dbReference type="FunFam" id="2.160.10.10:FF:000008">
    <property type="entry name" value="Maltose O-acetyltransferase"/>
    <property type="match status" value="1"/>
</dbReference>
<accession>A0AAN4W289</accession>
<dbReference type="InterPro" id="IPR011004">
    <property type="entry name" value="Trimer_LpxA-like_sf"/>
</dbReference>
<evidence type="ECO:0000256" key="4">
    <source>
        <dbReference type="ARBA" id="ARBA00023315"/>
    </source>
</evidence>
<evidence type="ECO:0000256" key="1">
    <source>
        <dbReference type="ARBA" id="ARBA00007274"/>
    </source>
</evidence>
<dbReference type="GO" id="GO:0008870">
    <property type="term" value="F:galactoside O-acetyltransferase activity"/>
    <property type="evidence" value="ECO:0007669"/>
    <property type="project" value="TreeGrafter"/>
</dbReference>
<dbReference type="CDD" id="cd03357">
    <property type="entry name" value="LbH_MAT_GAT"/>
    <property type="match status" value="1"/>
</dbReference>
<evidence type="ECO:0000313" key="7">
    <source>
        <dbReference type="EMBL" id="GJM64013.1"/>
    </source>
</evidence>
<dbReference type="Pfam" id="PF12464">
    <property type="entry name" value="Mac"/>
    <property type="match status" value="1"/>
</dbReference>
<dbReference type="SUPFAM" id="SSF51161">
    <property type="entry name" value="Trimeric LpxA-like enzymes"/>
    <property type="match status" value="1"/>
</dbReference>
<sequence>MKGDMKNRMKEGLAYQAGDGELVADRLAARKVVHAFNGSSPEEEEKRKDLLKSLLHPESEIPFIEPPFRCDYGYQIRIGKHFFANFNLVILDVAPVTFGDHVFIGPNVGIYTAGHPLDADLRNAEWEHGDAIEVGNNVWIGGHVVICPGVTIGDNTVIGAGAVVTKSLPENVVAAGNPCKVIREISAEDRDQYIALRFPDGEIG</sequence>
<evidence type="ECO:0000256" key="3">
    <source>
        <dbReference type="ARBA" id="ARBA00022737"/>
    </source>
</evidence>
<comment type="similarity">
    <text evidence="1 5">Belongs to the transferase hexapeptide repeat family.</text>
</comment>
<evidence type="ECO:0000256" key="2">
    <source>
        <dbReference type="ARBA" id="ARBA00022679"/>
    </source>
</evidence>
<dbReference type="InterPro" id="IPR024688">
    <property type="entry name" value="Mac_dom"/>
</dbReference>
<dbReference type="SMART" id="SM01266">
    <property type="entry name" value="Mac"/>
    <property type="match status" value="1"/>
</dbReference>
<name>A0AAN4W289_9BACT</name>
<dbReference type="AlphaFoldDB" id="A0AAN4W289"/>
<dbReference type="Proteomes" id="UP001310022">
    <property type="component" value="Unassembled WGS sequence"/>
</dbReference>
<dbReference type="InterPro" id="IPR039369">
    <property type="entry name" value="LacA-like"/>
</dbReference>
<feature type="domain" description="Maltose/galactoside acetyltransferase" evidence="6">
    <location>
        <begin position="6"/>
        <end position="60"/>
    </location>
</feature>
<dbReference type="PANTHER" id="PTHR43017">
    <property type="entry name" value="GALACTOSIDE O-ACETYLTRANSFERASE"/>
    <property type="match status" value="1"/>
</dbReference>
<evidence type="ECO:0000259" key="6">
    <source>
        <dbReference type="SMART" id="SM01266"/>
    </source>
</evidence>
<dbReference type="PANTHER" id="PTHR43017:SF1">
    <property type="entry name" value="ACETYLTRANSFERASE YJL218W-RELATED"/>
    <property type="match status" value="1"/>
</dbReference>
<comment type="caution">
    <text evidence="7">The sequence shown here is derived from an EMBL/GenBank/DDBJ whole genome shotgun (WGS) entry which is preliminary data.</text>
</comment>
<evidence type="ECO:0000256" key="5">
    <source>
        <dbReference type="RuleBase" id="RU367021"/>
    </source>
</evidence>
<protein>
    <recommendedName>
        <fullName evidence="5">Acetyltransferase</fullName>
        <ecNumber evidence="5">2.3.1.-</ecNumber>
    </recommendedName>
</protein>
<keyword evidence="3" id="KW-0677">Repeat</keyword>
<proteinExistence type="inferred from homology"/>
<dbReference type="InterPro" id="IPR018357">
    <property type="entry name" value="Hexapep_transf_CS"/>
</dbReference>
<dbReference type="EC" id="2.3.1.-" evidence="5"/>
<keyword evidence="4 5" id="KW-0012">Acyltransferase</keyword>
<dbReference type="Gene3D" id="2.160.10.10">
    <property type="entry name" value="Hexapeptide repeat proteins"/>
    <property type="match status" value="1"/>
</dbReference>
<dbReference type="Pfam" id="PF00132">
    <property type="entry name" value="Hexapep"/>
    <property type="match status" value="1"/>
</dbReference>
<dbReference type="EMBL" id="BQKE01000003">
    <property type="protein sequence ID" value="GJM64013.1"/>
    <property type="molecule type" value="Genomic_DNA"/>
</dbReference>
<evidence type="ECO:0000313" key="8">
    <source>
        <dbReference type="Proteomes" id="UP001310022"/>
    </source>
</evidence>
<dbReference type="InterPro" id="IPR001451">
    <property type="entry name" value="Hexapep"/>
</dbReference>
<reference evidence="7 8" key="1">
    <citation type="submission" date="2021-12" db="EMBL/GenBank/DDBJ databases">
        <title>Genome sequencing of bacteria with rrn-lacking chromosome and rrn-plasmid.</title>
        <authorList>
            <person name="Anda M."/>
            <person name="Iwasaki W."/>
        </authorList>
    </citation>
    <scope>NUCLEOTIDE SEQUENCE [LARGE SCALE GENOMIC DNA]</scope>
    <source>
        <strain evidence="7 8">NBRC 15940</strain>
    </source>
</reference>